<keyword evidence="8 12" id="KW-1133">Transmembrane helix</keyword>
<comment type="subcellular location">
    <subcellularLocation>
        <location evidence="1">Cell membrane</location>
        <topology evidence="1">Single-pass type I membrane protein</topology>
    </subcellularLocation>
</comment>
<keyword evidence="6 13" id="KW-0732">Signal</keyword>
<reference evidence="16" key="4">
    <citation type="submission" date="2019-03" db="UniProtKB">
        <authorList>
            <consortium name="EnsemblPlants"/>
        </authorList>
    </citation>
    <scope>IDENTIFICATION</scope>
</reference>
<dbReference type="Gene3D" id="3.80.10.10">
    <property type="entry name" value="Ribonuclease Inhibitor"/>
    <property type="match status" value="5"/>
</dbReference>
<reference evidence="17" key="2">
    <citation type="journal article" date="2017" name="Nat. Plants">
        <title>The Aegilops tauschii genome reveals multiple impacts of transposons.</title>
        <authorList>
            <person name="Zhao G."/>
            <person name="Zou C."/>
            <person name="Li K."/>
            <person name="Wang K."/>
            <person name="Li T."/>
            <person name="Gao L."/>
            <person name="Zhang X."/>
            <person name="Wang H."/>
            <person name="Yang Z."/>
            <person name="Liu X."/>
            <person name="Jiang W."/>
            <person name="Mao L."/>
            <person name="Kong X."/>
            <person name="Jiao Y."/>
            <person name="Jia J."/>
        </authorList>
    </citation>
    <scope>NUCLEOTIDE SEQUENCE [LARGE SCALE GENOMIC DNA]</scope>
    <source>
        <strain evidence="17">cv. AL8/78</strain>
    </source>
</reference>
<evidence type="ECO:0000256" key="3">
    <source>
        <dbReference type="ARBA" id="ARBA00022475"/>
    </source>
</evidence>
<evidence type="ECO:0000256" key="13">
    <source>
        <dbReference type="SAM" id="SignalP"/>
    </source>
</evidence>
<dbReference type="FunFam" id="3.80.10.10:FF:001347">
    <property type="entry name" value="LRR receptor-like serine/threonine-protein kinase GSO2"/>
    <property type="match status" value="1"/>
</dbReference>
<keyword evidence="7" id="KW-0677">Repeat</keyword>
<dbReference type="SUPFAM" id="SSF52047">
    <property type="entry name" value="RNI-like"/>
    <property type="match status" value="2"/>
</dbReference>
<dbReference type="FunFam" id="3.80.10.10:FF:000213">
    <property type="entry name" value="Tyrosine-sulfated glycopeptide receptor 1"/>
    <property type="match status" value="1"/>
</dbReference>
<keyword evidence="5 12" id="KW-0812">Transmembrane</keyword>
<name>A0A453A4H5_AEGTS</name>
<feature type="chain" id="PRO_5019039227" evidence="13">
    <location>
        <begin position="32"/>
        <end position="997"/>
    </location>
</feature>
<dbReference type="FunFam" id="3.80.10.10:FF:000649">
    <property type="entry name" value="Leucine Rich Repeat family protein"/>
    <property type="match status" value="1"/>
</dbReference>
<dbReference type="STRING" id="200361.A0A453A4H5"/>
<evidence type="ECO:0000313" key="16">
    <source>
        <dbReference type="EnsemblPlants" id="AET1Gv21038000.1"/>
    </source>
</evidence>
<organism evidence="16 17">
    <name type="scientific">Aegilops tauschii subsp. strangulata</name>
    <name type="common">Goatgrass</name>
    <dbReference type="NCBI Taxonomy" id="200361"/>
    <lineage>
        <taxon>Eukaryota</taxon>
        <taxon>Viridiplantae</taxon>
        <taxon>Streptophyta</taxon>
        <taxon>Embryophyta</taxon>
        <taxon>Tracheophyta</taxon>
        <taxon>Spermatophyta</taxon>
        <taxon>Magnoliopsida</taxon>
        <taxon>Liliopsida</taxon>
        <taxon>Poales</taxon>
        <taxon>Poaceae</taxon>
        <taxon>BOP clade</taxon>
        <taxon>Pooideae</taxon>
        <taxon>Triticodae</taxon>
        <taxon>Triticeae</taxon>
        <taxon>Triticinae</taxon>
        <taxon>Aegilops</taxon>
    </lineage>
</organism>
<dbReference type="SMART" id="SM00369">
    <property type="entry name" value="LRR_TYP"/>
    <property type="match status" value="9"/>
</dbReference>
<reference evidence="16" key="5">
    <citation type="journal article" date="2021" name="G3 (Bethesda)">
        <title>Aegilops tauschii genome assembly Aet v5.0 features greater sequence contiguity and improved annotation.</title>
        <authorList>
            <person name="Wang L."/>
            <person name="Zhu T."/>
            <person name="Rodriguez J.C."/>
            <person name="Deal K.R."/>
            <person name="Dubcovsky J."/>
            <person name="McGuire P.E."/>
            <person name="Lux T."/>
            <person name="Spannagl M."/>
            <person name="Mayer K.F.X."/>
            <person name="Baldrich P."/>
            <person name="Meyers B.C."/>
            <person name="Huo N."/>
            <person name="Gu Y.Q."/>
            <person name="Zhou H."/>
            <person name="Devos K.M."/>
            <person name="Bennetzen J.L."/>
            <person name="Unver T."/>
            <person name="Budak H."/>
            <person name="Gulick P.J."/>
            <person name="Galiba G."/>
            <person name="Kalapos B."/>
            <person name="Nelson D.R."/>
            <person name="Li P."/>
            <person name="You F.M."/>
            <person name="Luo M.C."/>
            <person name="Dvorak J."/>
        </authorList>
    </citation>
    <scope>NUCLEOTIDE SEQUENCE [LARGE SCALE GENOMIC DNA]</scope>
    <source>
        <strain evidence="16">cv. AL8/78</strain>
    </source>
</reference>
<comment type="similarity">
    <text evidence="2">Belongs to the RLP family.</text>
</comment>
<dbReference type="Pfam" id="PF23598">
    <property type="entry name" value="LRR_14"/>
    <property type="match status" value="1"/>
</dbReference>
<dbReference type="GO" id="GO:0005886">
    <property type="term" value="C:plasma membrane"/>
    <property type="evidence" value="ECO:0007669"/>
    <property type="project" value="UniProtKB-SubCell"/>
</dbReference>
<reference evidence="17" key="1">
    <citation type="journal article" date="2014" name="Science">
        <title>Ancient hybridizations among the ancestral genomes of bread wheat.</title>
        <authorList>
            <consortium name="International Wheat Genome Sequencing Consortium,"/>
            <person name="Marcussen T."/>
            <person name="Sandve S.R."/>
            <person name="Heier L."/>
            <person name="Spannagl M."/>
            <person name="Pfeifer M."/>
            <person name="Jakobsen K.S."/>
            <person name="Wulff B.B."/>
            <person name="Steuernagel B."/>
            <person name="Mayer K.F."/>
            <person name="Olsen O.A."/>
        </authorList>
    </citation>
    <scope>NUCLEOTIDE SEQUENCE [LARGE SCALE GENOMIC DNA]</scope>
    <source>
        <strain evidence="17">cv. AL8/78</strain>
    </source>
</reference>
<feature type="domain" description="Disease resistance R13L4/SHOC-2-like LRR" evidence="15">
    <location>
        <begin position="100"/>
        <end position="297"/>
    </location>
</feature>
<evidence type="ECO:0000313" key="17">
    <source>
        <dbReference type="Proteomes" id="UP000015105"/>
    </source>
</evidence>
<sequence>TSQARSNAMAAATFLFLIILLAASTTSFVDGAGERSNGSCILAERAALLSFKAGITGDPENRLVSWQQRHHDCCRWSGVTCSRRTGHVVKLDLRSGYHFPISEYYLSRLVDPQDYSLRGKVSSSLLALGHLKHLDLSWNTLLGDAKAMPGFLGSLQSLTYLNLSNMGFQGRVPPQLGNLSNLVRLDINGHYTTDLYSNDLSWLARLRSLEHLDMSYIDLSGVVDWLHIVNALPNLVVLSLPSCGLNKGNTPSSLVHHNLTLLEELHLSFNNFSGPAASNWFWDVTSLRSLSLWCCQLSGTFPDELGNLTLLEAFDIGANNIKGMIPATLQNMCNLRSLSLTYNNIGMDIAEVIDRIPNCSWNNFQVLFLSEANLTGSVPVEIGAHTSLTYLDLGNNKLSGSVPVEIGMLTNLAHLDLGNNSLTGVISEDHFAGLMNLKSLHLSFNNLEVIIDSHWVPPFNLDLASLSSCHLGPQFPNWLRGQRSINFLHLSNTGLVGRIPDWFWTTFSEAASLDISLNQLSGELPLSLEFMSVIFLSMQSNLLTGLIPKLPRTIELLDISRNSLNGFVSNFRAPQLQVAILFSNSISGTIPMSICQMRELQVLDLSNNLLSKELPACGRTELKRWNPSNKNSSSFNSMSSFSLEITTLLLSNNSFSNGFPLFLRQCPRLLFLDLTENKFTGELPGWISEAMPGLVMLRLRSNNFSGHVLVEIMALHDVRILDLSNNNFSGDIPKCVGNLKTFTDTAIASDASFDNPFFEGYSGATHSSMGMSNGSFTVVIKGQVLEYGENIVYLMSIDLSCNSLTGEIPKELSSLAGLINLNLSSNLLSGNIPYNIGNLGSLESLDLSKNKLGGEIPQGLSDLTYLSYLNLSYNNLSGKIPSGHQLDILKTDDPASMYIGNPLLCGHPVRNKCTFPPRHRPTREDSARWHEDGLSEMDFLLGLIIGFVAGAWMVFCGLLFKKRWRYAYFRLLDKLYDRLHVISVVTWRKWFGNTGTK</sequence>
<feature type="domain" description="Leucine-rich repeat-containing N-terminal plant-type" evidence="14">
    <location>
        <begin position="43"/>
        <end position="82"/>
    </location>
</feature>
<reference evidence="16" key="3">
    <citation type="journal article" date="2017" name="Nature">
        <title>Genome sequence of the progenitor of the wheat D genome Aegilops tauschii.</title>
        <authorList>
            <person name="Luo M.C."/>
            <person name="Gu Y.Q."/>
            <person name="Puiu D."/>
            <person name="Wang H."/>
            <person name="Twardziok S.O."/>
            <person name="Deal K.R."/>
            <person name="Huo N."/>
            <person name="Zhu T."/>
            <person name="Wang L."/>
            <person name="Wang Y."/>
            <person name="McGuire P.E."/>
            <person name="Liu S."/>
            <person name="Long H."/>
            <person name="Ramasamy R.K."/>
            <person name="Rodriguez J.C."/>
            <person name="Van S.L."/>
            <person name="Yuan L."/>
            <person name="Wang Z."/>
            <person name="Xia Z."/>
            <person name="Xiao L."/>
            <person name="Anderson O.D."/>
            <person name="Ouyang S."/>
            <person name="Liang Y."/>
            <person name="Zimin A.V."/>
            <person name="Pertea G."/>
            <person name="Qi P."/>
            <person name="Bennetzen J.L."/>
            <person name="Dai X."/>
            <person name="Dawson M.W."/>
            <person name="Muller H.G."/>
            <person name="Kugler K."/>
            <person name="Rivarola-Duarte L."/>
            <person name="Spannagl M."/>
            <person name="Mayer K.F.X."/>
            <person name="Lu F.H."/>
            <person name="Bevan M.W."/>
            <person name="Leroy P."/>
            <person name="Li P."/>
            <person name="You F.M."/>
            <person name="Sun Q."/>
            <person name="Liu Z."/>
            <person name="Lyons E."/>
            <person name="Wicker T."/>
            <person name="Salzberg S.L."/>
            <person name="Devos K.M."/>
            <person name="Dvorak J."/>
        </authorList>
    </citation>
    <scope>NUCLEOTIDE SEQUENCE [LARGE SCALE GENOMIC DNA]</scope>
    <source>
        <strain evidence="16">cv. AL8/78</strain>
    </source>
</reference>
<evidence type="ECO:0000256" key="8">
    <source>
        <dbReference type="ARBA" id="ARBA00022989"/>
    </source>
</evidence>
<dbReference type="Proteomes" id="UP000015105">
    <property type="component" value="Chromosome 1D"/>
</dbReference>
<dbReference type="InterPro" id="IPR003591">
    <property type="entry name" value="Leu-rich_rpt_typical-subtyp"/>
</dbReference>
<proteinExistence type="inferred from homology"/>
<evidence type="ECO:0000256" key="6">
    <source>
        <dbReference type="ARBA" id="ARBA00022729"/>
    </source>
</evidence>
<dbReference type="InterPro" id="IPR013210">
    <property type="entry name" value="LRR_N_plant-typ"/>
</dbReference>
<dbReference type="EnsemblPlants" id="AET1Gv21038000.1">
    <property type="protein sequence ID" value="AET1Gv21038000.1"/>
    <property type="gene ID" value="AET1Gv21038000"/>
</dbReference>
<dbReference type="Gramene" id="AET1Gv21038000.1">
    <property type="protein sequence ID" value="AET1Gv21038000.1"/>
    <property type="gene ID" value="AET1Gv21038000"/>
</dbReference>
<dbReference type="InterPro" id="IPR032675">
    <property type="entry name" value="LRR_dom_sf"/>
</dbReference>
<dbReference type="Pfam" id="PF13855">
    <property type="entry name" value="LRR_8"/>
    <property type="match status" value="1"/>
</dbReference>
<keyword evidence="10" id="KW-0675">Receptor</keyword>
<evidence type="ECO:0000256" key="1">
    <source>
        <dbReference type="ARBA" id="ARBA00004251"/>
    </source>
</evidence>
<dbReference type="InterPro" id="IPR001611">
    <property type="entry name" value="Leu-rich_rpt"/>
</dbReference>
<evidence type="ECO:0000256" key="12">
    <source>
        <dbReference type="SAM" id="Phobius"/>
    </source>
</evidence>
<keyword evidence="4" id="KW-0433">Leucine-rich repeat</keyword>
<keyword evidence="17" id="KW-1185">Reference proteome</keyword>
<evidence type="ECO:0000256" key="4">
    <source>
        <dbReference type="ARBA" id="ARBA00022614"/>
    </source>
</evidence>
<keyword evidence="9 12" id="KW-0472">Membrane</keyword>
<dbReference type="PANTHER" id="PTHR48063:SF105">
    <property type="entry name" value="LEUCINE-RICH REPEAT-CONTAINING N-TERMINAL PLANT-TYPE DOMAIN-CONTAINING PROTEIN"/>
    <property type="match status" value="1"/>
</dbReference>
<accession>A0A453A4H5</accession>
<evidence type="ECO:0000256" key="2">
    <source>
        <dbReference type="ARBA" id="ARBA00009592"/>
    </source>
</evidence>
<dbReference type="Pfam" id="PF13516">
    <property type="entry name" value="LRR_6"/>
    <property type="match status" value="1"/>
</dbReference>
<dbReference type="InterPro" id="IPR055414">
    <property type="entry name" value="LRR_R13L4/SHOC2-like"/>
</dbReference>
<keyword evidence="11" id="KW-0325">Glycoprotein</keyword>
<protein>
    <submittedName>
        <fullName evidence="16">Uncharacterized protein</fullName>
    </submittedName>
</protein>
<evidence type="ECO:0000256" key="9">
    <source>
        <dbReference type="ARBA" id="ARBA00023136"/>
    </source>
</evidence>
<evidence type="ECO:0000256" key="10">
    <source>
        <dbReference type="ARBA" id="ARBA00023170"/>
    </source>
</evidence>
<evidence type="ECO:0000259" key="14">
    <source>
        <dbReference type="Pfam" id="PF08263"/>
    </source>
</evidence>
<dbReference type="AlphaFoldDB" id="A0A453A4H5"/>
<dbReference type="SMART" id="SM00365">
    <property type="entry name" value="LRR_SD22"/>
    <property type="match status" value="5"/>
</dbReference>
<feature type="signal peptide" evidence="13">
    <location>
        <begin position="1"/>
        <end position="31"/>
    </location>
</feature>
<dbReference type="Pfam" id="PF00560">
    <property type="entry name" value="LRR_1"/>
    <property type="match status" value="5"/>
</dbReference>
<evidence type="ECO:0000256" key="7">
    <source>
        <dbReference type="ARBA" id="ARBA00022737"/>
    </source>
</evidence>
<dbReference type="PANTHER" id="PTHR48063">
    <property type="entry name" value="LRR RECEPTOR-LIKE KINASE"/>
    <property type="match status" value="1"/>
</dbReference>
<evidence type="ECO:0000259" key="15">
    <source>
        <dbReference type="Pfam" id="PF23598"/>
    </source>
</evidence>
<dbReference type="InterPro" id="IPR046956">
    <property type="entry name" value="RLP23-like"/>
</dbReference>
<feature type="transmembrane region" description="Helical" evidence="12">
    <location>
        <begin position="939"/>
        <end position="960"/>
    </location>
</feature>
<dbReference type="PRINTS" id="PR00019">
    <property type="entry name" value="LEURICHRPT"/>
</dbReference>
<keyword evidence="3" id="KW-1003">Cell membrane</keyword>
<evidence type="ECO:0000256" key="11">
    <source>
        <dbReference type="ARBA" id="ARBA00023180"/>
    </source>
</evidence>
<evidence type="ECO:0000256" key="5">
    <source>
        <dbReference type="ARBA" id="ARBA00022692"/>
    </source>
</evidence>
<dbReference type="Pfam" id="PF08263">
    <property type="entry name" value="LRRNT_2"/>
    <property type="match status" value="1"/>
</dbReference>